<protein>
    <recommendedName>
        <fullName evidence="2">ACT domain-containing protein</fullName>
    </recommendedName>
</protein>
<dbReference type="AlphaFoldDB" id="A0A7C4HAJ6"/>
<gene>
    <name evidence="1" type="ORF">ENU21_04160</name>
</gene>
<dbReference type="Gene3D" id="3.30.70.260">
    <property type="match status" value="1"/>
</dbReference>
<proteinExistence type="predicted"/>
<accession>A0A7C4HAJ6</accession>
<dbReference type="EMBL" id="DTBQ01000114">
    <property type="protein sequence ID" value="HGM46928.1"/>
    <property type="molecule type" value="Genomic_DNA"/>
</dbReference>
<dbReference type="InterPro" id="IPR045865">
    <property type="entry name" value="ACT-like_dom_sf"/>
</dbReference>
<evidence type="ECO:0008006" key="2">
    <source>
        <dbReference type="Google" id="ProtNLM"/>
    </source>
</evidence>
<organism evidence="1">
    <name type="scientific">Thermofilum pendens</name>
    <dbReference type="NCBI Taxonomy" id="2269"/>
    <lineage>
        <taxon>Archaea</taxon>
        <taxon>Thermoproteota</taxon>
        <taxon>Thermoprotei</taxon>
        <taxon>Thermofilales</taxon>
        <taxon>Thermofilaceae</taxon>
        <taxon>Thermofilum</taxon>
    </lineage>
</organism>
<comment type="caution">
    <text evidence="1">The sequence shown here is derived from an EMBL/GenBank/DDBJ whole genome shotgun (WGS) entry which is preliminary data.</text>
</comment>
<evidence type="ECO:0000313" key="1">
    <source>
        <dbReference type="EMBL" id="HGM46928.1"/>
    </source>
</evidence>
<reference evidence="1" key="1">
    <citation type="journal article" date="2020" name="mSystems">
        <title>Genome- and Community-Level Interaction Insights into Carbon Utilization and Element Cycling Functions of Hydrothermarchaeota in Hydrothermal Sediment.</title>
        <authorList>
            <person name="Zhou Z."/>
            <person name="Liu Y."/>
            <person name="Xu W."/>
            <person name="Pan J."/>
            <person name="Luo Z.H."/>
            <person name="Li M."/>
        </authorList>
    </citation>
    <scope>NUCLEOTIDE SEQUENCE</scope>
    <source>
        <strain evidence="1">SpSt-649</strain>
    </source>
</reference>
<name>A0A7C4HAJ6_THEPE</name>
<sequence>MHEGDKLLEGLSQVEKAKFVQFIQGFSAFTVVAEESVASELLSRVSSRNVLQYLREQAAIILTGPPDILVTPGVVSHLAMSLSSRGINLTEVLSSYRDVIFVVSRSDVGRAVEVIRNLLEVLERSAS</sequence>
<dbReference type="SUPFAM" id="SSF55021">
    <property type="entry name" value="ACT-like"/>
    <property type="match status" value="1"/>
</dbReference>